<dbReference type="InterPro" id="IPR019734">
    <property type="entry name" value="TPR_rpt"/>
</dbReference>
<dbReference type="Gene3D" id="1.25.40.10">
    <property type="entry name" value="Tetratricopeptide repeat domain"/>
    <property type="match status" value="1"/>
</dbReference>
<dbReference type="EMBL" id="CAJOBC010004136">
    <property type="protein sequence ID" value="CAF3816099.1"/>
    <property type="molecule type" value="Genomic_DNA"/>
</dbReference>
<proteinExistence type="predicted"/>
<dbReference type="SUPFAM" id="SSF48452">
    <property type="entry name" value="TPR-like"/>
    <property type="match status" value="1"/>
</dbReference>
<dbReference type="AlphaFoldDB" id="A0A814K969"/>
<name>A0A814K969_9BILA</name>
<keyword evidence="3" id="KW-1185">Reference proteome</keyword>
<evidence type="ECO:0000313" key="1">
    <source>
        <dbReference type="EMBL" id="CAF1046260.1"/>
    </source>
</evidence>
<dbReference type="InterPro" id="IPR011990">
    <property type="entry name" value="TPR-like_helical_dom_sf"/>
</dbReference>
<sequence length="163" mass="19175">MEPMLTLGRFLQKMNEYDKAEHYYRLLMTQPKIDYYLVSLLFMNIGTLFDKKRAIQMTLNDLPSSLENYEKAISFASEHLPKVHLLLIGIYNNFASALSMIEDRVKALEYFQTTFDIQAQFYCSSTEHLDLPVTLNNIGLMYYKIKQYQNALEYFGNTTLEDF</sequence>
<dbReference type="EMBL" id="CAJNOQ010004137">
    <property type="protein sequence ID" value="CAF1046260.1"/>
    <property type="molecule type" value="Genomic_DNA"/>
</dbReference>
<comment type="caution">
    <text evidence="1">The sequence shown here is derived from an EMBL/GenBank/DDBJ whole genome shotgun (WGS) entry which is preliminary data.</text>
</comment>
<dbReference type="Proteomes" id="UP000663829">
    <property type="component" value="Unassembled WGS sequence"/>
</dbReference>
<dbReference type="Pfam" id="PF13374">
    <property type="entry name" value="TPR_10"/>
    <property type="match status" value="1"/>
</dbReference>
<dbReference type="Pfam" id="PF13181">
    <property type="entry name" value="TPR_8"/>
    <property type="match status" value="1"/>
</dbReference>
<reference evidence="1" key="1">
    <citation type="submission" date="2021-02" db="EMBL/GenBank/DDBJ databases">
        <authorList>
            <person name="Nowell W R."/>
        </authorList>
    </citation>
    <scope>NUCLEOTIDE SEQUENCE</scope>
</reference>
<evidence type="ECO:0000313" key="3">
    <source>
        <dbReference type="Proteomes" id="UP000663829"/>
    </source>
</evidence>
<evidence type="ECO:0000313" key="2">
    <source>
        <dbReference type="EMBL" id="CAF3816099.1"/>
    </source>
</evidence>
<dbReference type="Proteomes" id="UP000681722">
    <property type="component" value="Unassembled WGS sequence"/>
</dbReference>
<protein>
    <submittedName>
        <fullName evidence="1">Uncharacterized protein</fullName>
    </submittedName>
</protein>
<gene>
    <name evidence="1" type="ORF">GPM918_LOCUS16043</name>
    <name evidence="2" type="ORF">SRO942_LOCUS16042</name>
</gene>
<organism evidence="1 3">
    <name type="scientific">Didymodactylos carnosus</name>
    <dbReference type="NCBI Taxonomy" id="1234261"/>
    <lineage>
        <taxon>Eukaryota</taxon>
        <taxon>Metazoa</taxon>
        <taxon>Spiralia</taxon>
        <taxon>Gnathifera</taxon>
        <taxon>Rotifera</taxon>
        <taxon>Eurotatoria</taxon>
        <taxon>Bdelloidea</taxon>
        <taxon>Philodinida</taxon>
        <taxon>Philodinidae</taxon>
        <taxon>Didymodactylos</taxon>
    </lineage>
</organism>
<accession>A0A814K969</accession>